<keyword evidence="6 9" id="KW-0067">ATP-binding</keyword>
<dbReference type="NCBIfam" id="TIGR00435">
    <property type="entry name" value="cysS"/>
    <property type="match status" value="1"/>
</dbReference>
<evidence type="ECO:0000256" key="3">
    <source>
        <dbReference type="ARBA" id="ARBA00022723"/>
    </source>
</evidence>
<reference evidence="12 13" key="1">
    <citation type="journal article" date="2016" name="Nat. Commun.">
        <title>Thousands of microbial genomes shed light on interconnected biogeochemical processes in an aquifer system.</title>
        <authorList>
            <person name="Anantharaman K."/>
            <person name="Brown C.T."/>
            <person name="Hug L.A."/>
            <person name="Sharon I."/>
            <person name="Castelle C.J."/>
            <person name="Probst A.J."/>
            <person name="Thomas B.C."/>
            <person name="Singh A."/>
            <person name="Wilkins M.J."/>
            <person name="Karaoz U."/>
            <person name="Brodie E.L."/>
            <person name="Williams K.H."/>
            <person name="Hubbard S.S."/>
            <person name="Banfield J.F."/>
        </authorList>
    </citation>
    <scope>NUCLEOTIDE SEQUENCE [LARGE SCALE GENOMIC DNA]</scope>
</reference>
<keyword evidence="3 9" id="KW-0479">Metal-binding</keyword>
<dbReference type="STRING" id="1797529.A2570_03030"/>
<comment type="catalytic activity">
    <reaction evidence="9">
        <text>tRNA(Cys) + L-cysteine + ATP = L-cysteinyl-tRNA(Cys) + AMP + diphosphate</text>
        <dbReference type="Rhea" id="RHEA:17773"/>
        <dbReference type="Rhea" id="RHEA-COMP:9661"/>
        <dbReference type="Rhea" id="RHEA-COMP:9679"/>
        <dbReference type="ChEBI" id="CHEBI:30616"/>
        <dbReference type="ChEBI" id="CHEBI:33019"/>
        <dbReference type="ChEBI" id="CHEBI:35235"/>
        <dbReference type="ChEBI" id="CHEBI:78442"/>
        <dbReference type="ChEBI" id="CHEBI:78517"/>
        <dbReference type="ChEBI" id="CHEBI:456215"/>
        <dbReference type="EC" id="6.1.1.16"/>
    </reaction>
</comment>
<comment type="similarity">
    <text evidence="9">Belongs to the class-I aminoacyl-tRNA synthetase family.</text>
</comment>
<evidence type="ECO:0000259" key="11">
    <source>
        <dbReference type="Pfam" id="PF23493"/>
    </source>
</evidence>
<protein>
    <recommendedName>
        <fullName evidence="9">Cysteine--tRNA ligase</fullName>
        <ecNumber evidence="9">6.1.1.16</ecNumber>
    </recommendedName>
    <alternativeName>
        <fullName evidence="9">Cysteinyl-tRNA synthetase</fullName>
        <shortName evidence="9">CysRS</shortName>
    </alternativeName>
</protein>
<sequence>MKLKIYNTLSRKLEEFIPIEANKLRFYHCGPTVYWAQHIGNLRGMTMGDLVVRTFKYLNYETLHVRNYTDVGHLTGDNIGDADSGEDRMEKSARAQKLSPDIIAQKYIDQFEEDTKAINLLEPTHKPRATEYIPQMVEMTQTLIEKGFAYETDLAVYFDVKKFPDYTKLSGQNLEKMQKDAGKGDVSDAQKKSPLDFALWFFKAGVHKNSLQSWPSPFKSKLVKKGRGFPGWHIECSVMSKTLLGDALDAHMGGVEHIPIHHTNEIAQSESANNKKFVNYWLHNEHLLVNDKKMAKSEGTGYSLQEIMEHGFDPLTLRYFFLTAHYRSKQNFTWEALKNAQASLEEMKNKIATLMLFTKEQQAERSEAALALKQKFENALADDFSIPQALATAWETLKSEAMPQEKLQLLFEFDKVLGLKLNETNARQTLSDTPENIKSLIAKREQARKNKDFKKSDDLRKQVENLGFELQDTPDGIRIYKK</sequence>
<evidence type="ECO:0000256" key="6">
    <source>
        <dbReference type="ARBA" id="ARBA00022840"/>
    </source>
</evidence>
<keyword evidence="8 9" id="KW-0030">Aminoacyl-tRNA synthetase</keyword>
<feature type="binding site" evidence="9">
    <location>
        <position position="29"/>
    </location>
    <ligand>
        <name>Zn(2+)</name>
        <dbReference type="ChEBI" id="CHEBI:29105"/>
    </ligand>
</feature>
<feature type="binding site" evidence="9">
    <location>
        <position position="261"/>
    </location>
    <ligand>
        <name>Zn(2+)</name>
        <dbReference type="ChEBI" id="CHEBI:29105"/>
    </ligand>
</feature>
<dbReference type="Pfam" id="PF01406">
    <property type="entry name" value="tRNA-synt_1e"/>
    <property type="match status" value="1"/>
</dbReference>
<dbReference type="InterPro" id="IPR014729">
    <property type="entry name" value="Rossmann-like_a/b/a_fold"/>
</dbReference>
<gene>
    <name evidence="9" type="primary">cysS</name>
    <name evidence="12" type="ORF">A2570_03030</name>
</gene>
<feature type="binding site" evidence="9">
    <location>
        <position position="265"/>
    </location>
    <ligand>
        <name>Zn(2+)</name>
        <dbReference type="ChEBI" id="CHEBI:29105"/>
    </ligand>
</feature>
<evidence type="ECO:0000256" key="7">
    <source>
        <dbReference type="ARBA" id="ARBA00022917"/>
    </source>
</evidence>
<evidence type="ECO:0000256" key="5">
    <source>
        <dbReference type="ARBA" id="ARBA00022833"/>
    </source>
</evidence>
<dbReference type="SUPFAM" id="SSF52374">
    <property type="entry name" value="Nucleotidylyl transferase"/>
    <property type="match status" value="1"/>
</dbReference>
<evidence type="ECO:0000313" key="13">
    <source>
        <dbReference type="Proteomes" id="UP000178570"/>
    </source>
</evidence>
<dbReference type="SUPFAM" id="SSF47323">
    <property type="entry name" value="Anticodon-binding domain of a subclass of class I aminoacyl-tRNA synthetases"/>
    <property type="match status" value="1"/>
</dbReference>
<organism evidence="12 13">
    <name type="scientific">Candidatus Brennerbacteria bacterium RIFOXYD1_FULL_41_16</name>
    <dbReference type="NCBI Taxonomy" id="1797529"/>
    <lineage>
        <taxon>Bacteria</taxon>
        <taxon>Candidatus Brenneribacteriota</taxon>
    </lineage>
</organism>
<dbReference type="GO" id="GO:0006423">
    <property type="term" value="P:cysteinyl-tRNA aminoacylation"/>
    <property type="evidence" value="ECO:0007669"/>
    <property type="project" value="UniProtKB-UniRule"/>
</dbReference>
<comment type="caution">
    <text evidence="12">The sequence shown here is derived from an EMBL/GenBank/DDBJ whole genome shotgun (WGS) entry which is preliminary data.</text>
</comment>
<dbReference type="AlphaFoldDB" id="A0A1G1XJW0"/>
<evidence type="ECO:0000256" key="8">
    <source>
        <dbReference type="ARBA" id="ARBA00023146"/>
    </source>
</evidence>
<keyword evidence="9" id="KW-0963">Cytoplasm</keyword>
<dbReference type="InterPro" id="IPR056411">
    <property type="entry name" value="CysS_C"/>
</dbReference>
<keyword evidence="4 9" id="KW-0547">Nucleotide-binding</keyword>
<keyword evidence="7 9" id="KW-0648">Protein biosynthesis</keyword>
<evidence type="ECO:0000313" key="12">
    <source>
        <dbReference type="EMBL" id="OGY40232.1"/>
    </source>
</evidence>
<dbReference type="EC" id="6.1.1.16" evidence="9"/>
<evidence type="ECO:0000256" key="9">
    <source>
        <dbReference type="HAMAP-Rule" id="MF_00041"/>
    </source>
</evidence>
<dbReference type="GO" id="GO:0005524">
    <property type="term" value="F:ATP binding"/>
    <property type="evidence" value="ECO:0007669"/>
    <property type="project" value="UniProtKB-UniRule"/>
</dbReference>
<dbReference type="GO" id="GO:0005829">
    <property type="term" value="C:cytosol"/>
    <property type="evidence" value="ECO:0007669"/>
    <property type="project" value="TreeGrafter"/>
</dbReference>
<dbReference type="HAMAP" id="MF_00041">
    <property type="entry name" value="Cys_tRNA_synth"/>
    <property type="match status" value="1"/>
</dbReference>
<proteinExistence type="inferred from homology"/>
<dbReference type="GO" id="GO:0004817">
    <property type="term" value="F:cysteine-tRNA ligase activity"/>
    <property type="evidence" value="ECO:0007669"/>
    <property type="project" value="UniProtKB-UniRule"/>
</dbReference>
<evidence type="ECO:0000259" key="10">
    <source>
        <dbReference type="Pfam" id="PF01406"/>
    </source>
</evidence>
<comment type="subcellular location">
    <subcellularLocation>
        <location evidence="9">Cytoplasm</location>
    </subcellularLocation>
</comment>
<dbReference type="InterPro" id="IPR015803">
    <property type="entry name" value="Cys-tRNA-ligase"/>
</dbReference>
<comment type="subunit">
    <text evidence="1 9">Monomer.</text>
</comment>
<feature type="binding site" evidence="9">
    <location>
        <position position="296"/>
    </location>
    <ligand>
        <name>ATP</name>
        <dbReference type="ChEBI" id="CHEBI:30616"/>
    </ligand>
</feature>
<evidence type="ECO:0000256" key="1">
    <source>
        <dbReference type="ARBA" id="ARBA00011245"/>
    </source>
</evidence>
<dbReference type="InterPro" id="IPR024909">
    <property type="entry name" value="Cys-tRNA/MSH_ligase"/>
</dbReference>
<feature type="short sequence motif" description="'KMSKS' region" evidence="9">
    <location>
        <begin position="293"/>
        <end position="297"/>
    </location>
</feature>
<keyword evidence="2 9" id="KW-0436">Ligase</keyword>
<dbReference type="EMBL" id="MHHY01000009">
    <property type="protein sequence ID" value="OGY40232.1"/>
    <property type="molecule type" value="Genomic_DNA"/>
</dbReference>
<dbReference type="PANTHER" id="PTHR10890:SF3">
    <property type="entry name" value="CYSTEINE--TRNA LIGASE, CYTOPLASMIC"/>
    <property type="match status" value="1"/>
</dbReference>
<accession>A0A1G1XJW0</accession>
<evidence type="ECO:0000256" key="2">
    <source>
        <dbReference type="ARBA" id="ARBA00022598"/>
    </source>
</evidence>
<name>A0A1G1XJW0_9BACT</name>
<dbReference type="GO" id="GO:0008270">
    <property type="term" value="F:zinc ion binding"/>
    <property type="evidence" value="ECO:0007669"/>
    <property type="project" value="UniProtKB-UniRule"/>
</dbReference>
<feature type="binding site" evidence="9">
    <location>
        <position position="236"/>
    </location>
    <ligand>
        <name>Zn(2+)</name>
        <dbReference type="ChEBI" id="CHEBI:29105"/>
    </ligand>
</feature>
<dbReference type="PANTHER" id="PTHR10890">
    <property type="entry name" value="CYSTEINYL-TRNA SYNTHETASE"/>
    <property type="match status" value="1"/>
</dbReference>
<comment type="cofactor">
    <cofactor evidence="9">
        <name>Zn(2+)</name>
        <dbReference type="ChEBI" id="CHEBI:29105"/>
    </cofactor>
    <text evidence="9">Binds 1 zinc ion per subunit.</text>
</comment>
<feature type="short sequence motif" description="'HIGH' region" evidence="9">
    <location>
        <begin position="31"/>
        <end position="41"/>
    </location>
</feature>
<dbReference type="Pfam" id="PF23493">
    <property type="entry name" value="CysS_C"/>
    <property type="match status" value="1"/>
</dbReference>
<dbReference type="InterPro" id="IPR009080">
    <property type="entry name" value="tRNAsynth_Ia_anticodon-bd"/>
</dbReference>
<dbReference type="Gene3D" id="1.20.120.1910">
    <property type="entry name" value="Cysteine-tRNA ligase, C-terminal anti-codon recognition domain"/>
    <property type="match status" value="1"/>
</dbReference>
<dbReference type="PRINTS" id="PR00983">
    <property type="entry name" value="TRNASYNTHCYS"/>
</dbReference>
<dbReference type="Proteomes" id="UP000178570">
    <property type="component" value="Unassembled WGS sequence"/>
</dbReference>
<dbReference type="InterPro" id="IPR032678">
    <property type="entry name" value="tRNA-synt_1_cat_dom"/>
</dbReference>
<feature type="domain" description="Cysteinyl-tRNA ligase anticodon binding" evidence="11">
    <location>
        <begin position="432"/>
        <end position="475"/>
    </location>
</feature>
<keyword evidence="5 9" id="KW-0862">Zinc</keyword>
<evidence type="ECO:0000256" key="4">
    <source>
        <dbReference type="ARBA" id="ARBA00022741"/>
    </source>
</evidence>
<feature type="domain" description="tRNA synthetases class I catalytic" evidence="10">
    <location>
        <begin position="17"/>
        <end position="341"/>
    </location>
</feature>
<dbReference type="Gene3D" id="3.40.50.620">
    <property type="entry name" value="HUPs"/>
    <property type="match status" value="1"/>
</dbReference>